<evidence type="ECO:0000313" key="7">
    <source>
        <dbReference type="EMBL" id="ABL97173.1"/>
    </source>
</evidence>
<dbReference type="GO" id="GO:0046872">
    <property type="term" value="F:metal ion binding"/>
    <property type="evidence" value="ECO:0007669"/>
    <property type="project" value="UniProtKB-KW"/>
</dbReference>
<feature type="binding site" evidence="5">
    <location>
        <position position="194"/>
    </location>
    <ligand>
        <name>Zn(2+)</name>
        <dbReference type="ChEBI" id="CHEBI:29105"/>
    </ligand>
</feature>
<protein>
    <submittedName>
        <fullName evidence="7">Putative channel protein hemolysin III family protein</fullName>
    </submittedName>
</protein>
<organism evidence="7">
    <name type="scientific">uncultured marine bacterium EB0_49D07</name>
    <dbReference type="NCBI Taxonomy" id="415439"/>
    <lineage>
        <taxon>Bacteria</taxon>
        <taxon>environmental samples</taxon>
    </lineage>
</organism>
<feature type="transmembrane region" description="Helical" evidence="6">
    <location>
        <begin position="38"/>
        <end position="60"/>
    </location>
</feature>
<gene>
    <name evidence="7" type="ORF">MBMO_EB0-49D07.0016</name>
</gene>
<feature type="transmembrane region" description="Helical" evidence="6">
    <location>
        <begin position="192"/>
        <end position="212"/>
    </location>
</feature>
<keyword evidence="3 6" id="KW-1133">Transmembrane helix</keyword>
<feature type="transmembrane region" description="Helical" evidence="6">
    <location>
        <begin position="80"/>
        <end position="97"/>
    </location>
</feature>
<accession>A4GJ78</accession>
<keyword evidence="2 6" id="KW-0812">Transmembrane</keyword>
<feature type="binding site" evidence="5">
    <location>
        <position position="61"/>
    </location>
    <ligand>
        <name>Zn(2+)</name>
        <dbReference type="ChEBI" id="CHEBI:29105"/>
    </ligand>
</feature>
<feature type="binding site" evidence="5">
    <location>
        <position position="190"/>
    </location>
    <ligand>
        <name>Zn(2+)</name>
        <dbReference type="ChEBI" id="CHEBI:29105"/>
    </ligand>
</feature>
<proteinExistence type="predicted"/>
<dbReference type="PANTHER" id="PTHR20855:SF3">
    <property type="entry name" value="LD03007P"/>
    <property type="match status" value="1"/>
</dbReference>
<evidence type="ECO:0000256" key="6">
    <source>
        <dbReference type="SAM" id="Phobius"/>
    </source>
</evidence>
<name>A4GJ78_9BACT</name>
<dbReference type="PANTHER" id="PTHR20855">
    <property type="entry name" value="ADIPOR/PROGESTIN RECEPTOR-RELATED"/>
    <property type="match status" value="1"/>
</dbReference>
<dbReference type="GO" id="GO:0016020">
    <property type="term" value="C:membrane"/>
    <property type="evidence" value="ECO:0007669"/>
    <property type="project" value="UniProtKB-SubCell"/>
</dbReference>
<keyword evidence="5" id="KW-0479">Metal-binding</keyword>
<feature type="transmembrane region" description="Helical" evidence="6">
    <location>
        <begin position="158"/>
        <end position="180"/>
    </location>
</feature>
<comment type="subcellular location">
    <subcellularLocation>
        <location evidence="1">Membrane</location>
        <topology evidence="1">Multi-pass membrane protein</topology>
    </subcellularLocation>
</comment>
<evidence type="ECO:0000256" key="3">
    <source>
        <dbReference type="ARBA" id="ARBA00022989"/>
    </source>
</evidence>
<evidence type="ECO:0000256" key="2">
    <source>
        <dbReference type="ARBA" id="ARBA00022692"/>
    </source>
</evidence>
<dbReference type="InterPro" id="IPR004254">
    <property type="entry name" value="AdipoR/HlyIII-related"/>
</dbReference>
<feature type="transmembrane region" description="Helical" evidence="6">
    <location>
        <begin position="134"/>
        <end position="152"/>
    </location>
</feature>
<evidence type="ECO:0000256" key="1">
    <source>
        <dbReference type="ARBA" id="ARBA00004141"/>
    </source>
</evidence>
<feature type="transmembrane region" description="Helical" evidence="6">
    <location>
        <begin position="103"/>
        <end position="122"/>
    </location>
</feature>
<evidence type="ECO:0000256" key="5">
    <source>
        <dbReference type="PIRSR" id="PIRSR604254-1"/>
    </source>
</evidence>
<sequence>MINRKVTKPLLRGYFHEWMFFISVGACIPLIANSSNSIELASTIIYSIGVCMMFGFSALYHRVDWRSRVLIIMRQLDHSAIFVMIAGSFTPICLLVLPGNTGIQLLFLIWIIAGIGILQTVLFTETPRLIRAGIYLVAGYVAIPYLSVMSSVMSMTNFILTAASGTIYTVGAIGYGFQFPDISPKYFGYHEFFHILVSIAAVLHFIVIYSIVG</sequence>
<evidence type="ECO:0000256" key="4">
    <source>
        <dbReference type="ARBA" id="ARBA00023136"/>
    </source>
</evidence>
<dbReference type="Pfam" id="PF03006">
    <property type="entry name" value="HlyIII"/>
    <property type="match status" value="1"/>
</dbReference>
<reference evidence="7" key="1">
    <citation type="journal article" date="2007" name="Environ. Microbiol.">
        <title>Proteorhodopsin photosystem gene clusters exhibit co-evolutionary trends and shared ancestry among diverse marine microbial phyla.</title>
        <authorList>
            <person name="McCarren J."/>
            <person name="Delong E.F."/>
        </authorList>
    </citation>
    <scope>NUCLEOTIDE SEQUENCE</scope>
</reference>
<dbReference type="AlphaFoldDB" id="A4GJ78"/>
<dbReference type="EMBL" id="EF107099">
    <property type="protein sequence ID" value="ABL97173.1"/>
    <property type="molecule type" value="Genomic_DNA"/>
</dbReference>
<keyword evidence="5" id="KW-0862">Zinc</keyword>
<feature type="transmembrane region" description="Helical" evidence="6">
    <location>
        <begin position="12"/>
        <end position="32"/>
    </location>
</feature>
<keyword evidence="4 6" id="KW-0472">Membrane</keyword>